<dbReference type="InterPro" id="IPR003347">
    <property type="entry name" value="JmjC_dom"/>
</dbReference>
<dbReference type="Pfam" id="PF20514">
    <property type="entry name" value="WHD_ROXA"/>
    <property type="match status" value="1"/>
</dbReference>
<dbReference type="PANTHER" id="PTHR13096:SF8">
    <property type="entry name" value="RIBOSOMAL OXYGENASE 1"/>
    <property type="match status" value="1"/>
</dbReference>
<keyword evidence="7" id="KW-0687">Ribonucleoprotein</keyword>
<proteinExistence type="predicted"/>
<dbReference type="Gene3D" id="3.40.366.30">
    <property type="entry name" value="50S ribosomal protein L16 arginine hydroxylase, Chain A, Domain 2"/>
    <property type="match status" value="1"/>
</dbReference>
<sequence>MKLELLGGLSPKKFLRDYWQKKPLLVRGALPGFHGLLSREGLIELARHDDAQSRLIMQSQGKWQVRHGPFSPRTFPRLQKKNWTLLVQDVNHFLPSARNLLLKFNFIPHSRLDDLMVSYAPEEGGVGPHFDSYDVFLLQGMGRRHWQISAQRQKTLIADAPLKILQDFKPEQDWVLEPGDMLYLPPGYAHNGVAKDPCMTYSIGFRAPSYQELATQFLIYLQDHSAINGMYCDPDIRLQPHPGRISAAMLRQAGAALGKIRWSRSDVEHFMGIYLTEPKPHVFFTPPSHPVGEQDFAYQVAQTGLELNLKSRMLGKKKRIFINGESYTVGAAARRVLENLADHFALPMVENLDKESLALLYQWYLNGYVELSTTESMVF</sequence>
<dbReference type="PANTHER" id="PTHR13096">
    <property type="entry name" value="MINA53 MYC INDUCED NUCLEAR ANTIGEN"/>
    <property type="match status" value="1"/>
</dbReference>
<dbReference type="EMBL" id="FOBH01000012">
    <property type="protein sequence ID" value="SEL48503.1"/>
    <property type="molecule type" value="Genomic_DNA"/>
</dbReference>
<dbReference type="OrthoDB" id="9764016at2"/>
<keyword evidence="8" id="KW-1185">Reference proteome</keyword>
<dbReference type="GO" id="GO:0005840">
    <property type="term" value="C:ribosome"/>
    <property type="evidence" value="ECO:0007669"/>
    <property type="project" value="UniProtKB-KW"/>
</dbReference>
<evidence type="ECO:0000313" key="8">
    <source>
        <dbReference type="Proteomes" id="UP000198620"/>
    </source>
</evidence>
<dbReference type="PROSITE" id="PS51184">
    <property type="entry name" value="JMJC"/>
    <property type="match status" value="1"/>
</dbReference>
<evidence type="ECO:0000256" key="1">
    <source>
        <dbReference type="ARBA" id="ARBA00001954"/>
    </source>
</evidence>
<organism evidence="7 8">
    <name type="scientific">Nitrosovibrio tenuis</name>
    <dbReference type="NCBI Taxonomy" id="1233"/>
    <lineage>
        <taxon>Bacteria</taxon>
        <taxon>Pseudomonadati</taxon>
        <taxon>Pseudomonadota</taxon>
        <taxon>Betaproteobacteria</taxon>
        <taxon>Nitrosomonadales</taxon>
        <taxon>Nitrosomonadaceae</taxon>
        <taxon>Nitrosovibrio</taxon>
    </lineage>
</organism>
<keyword evidence="7" id="KW-0689">Ribosomal protein</keyword>
<dbReference type="SUPFAM" id="SSF51197">
    <property type="entry name" value="Clavaminate synthase-like"/>
    <property type="match status" value="1"/>
</dbReference>
<dbReference type="STRING" id="1233.SAMN05216387_11256"/>
<protein>
    <submittedName>
        <fullName evidence="7">50S ribosomal protein L16 3-hydroxylase</fullName>
    </submittedName>
</protein>
<gene>
    <name evidence="7" type="ORF">SAMN05216387_11256</name>
</gene>
<feature type="domain" description="JmjC" evidence="6">
    <location>
        <begin position="96"/>
        <end position="222"/>
    </location>
</feature>
<dbReference type="InterPro" id="IPR039994">
    <property type="entry name" value="NO66-like"/>
</dbReference>
<dbReference type="GO" id="GO:0016706">
    <property type="term" value="F:2-oxoglutarate-dependent dioxygenase activity"/>
    <property type="evidence" value="ECO:0007669"/>
    <property type="project" value="TreeGrafter"/>
</dbReference>
<dbReference type="InterPro" id="IPR046799">
    <property type="entry name" value="ROXA-like_wH"/>
</dbReference>
<accession>A0A1H7QKR0</accession>
<keyword evidence="4" id="KW-0560">Oxidoreductase</keyword>
<evidence type="ECO:0000256" key="5">
    <source>
        <dbReference type="ARBA" id="ARBA00023004"/>
    </source>
</evidence>
<comment type="cofactor">
    <cofactor evidence="1">
        <name>Fe(2+)</name>
        <dbReference type="ChEBI" id="CHEBI:29033"/>
    </cofactor>
</comment>
<dbReference type="SMART" id="SM00558">
    <property type="entry name" value="JmjC"/>
    <property type="match status" value="1"/>
</dbReference>
<dbReference type="GO" id="GO:0046872">
    <property type="term" value="F:metal ion binding"/>
    <property type="evidence" value="ECO:0007669"/>
    <property type="project" value="UniProtKB-KW"/>
</dbReference>
<dbReference type="AlphaFoldDB" id="A0A1H7QKR0"/>
<name>A0A1H7QKR0_9PROT</name>
<keyword evidence="3" id="KW-0223">Dioxygenase</keyword>
<keyword evidence="5" id="KW-0408">Iron</keyword>
<reference evidence="7 8" key="1">
    <citation type="submission" date="2016-10" db="EMBL/GenBank/DDBJ databases">
        <authorList>
            <person name="de Groot N.N."/>
        </authorList>
    </citation>
    <scope>NUCLEOTIDE SEQUENCE [LARGE SCALE GENOMIC DNA]</scope>
    <source>
        <strain evidence="7 8">Nv1</strain>
    </source>
</reference>
<keyword evidence="2" id="KW-0479">Metal-binding</keyword>
<dbReference type="RefSeq" id="WP_090829322.1">
    <property type="nucleotide sequence ID" value="NZ_FOBH01000012.1"/>
</dbReference>
<dbReference type="Pfam" id="PF08007">
    <property type="entry name" value="JmjC_2"/>
    <property type="match status" value="1"/>
</dbReference>
<evidence type="ECO:0000256" key="2">
    <source>
        <dbReference type="ARBA" id="ARBA00022723"/>
    </source>
</evidence>
<evidence type="ECO:0000259" key="6">
    <source>
        <dbReference type="PROSITE" id="PS51184"/>
    </source>
</evidence>
<dbReference type="Gene3D" id="2.60.120.650">
    <property type="entry name" value="Cupin"/>
    <property type="match status" value="1"/>
</dbReference>
<evidence type="ECO:0000256" key="3">
    <source>
        <dbReference type="ARBA" id="ARBA00022964"/>
    </source>
</evidence>
<dbReference type="Proteomes" id="UP000198620">
    <property type="component" value="Unassembled WGS sequence"/>
</dbReference>
<evidence type="ECO:0000256" key="4">
    <source>
        <dbReference type="ARBA" id="ARBA00023002"/>
    </source>
</evidence>
<evidence type="ECO:0000313" key="7">
    <source>
        <dbReference type="EMBL" id="SEL48503.1"/>
    </source>
</evidence>